<dbReference type="InterPro" id="IPR028082">
    <property type="entry name" value="Peripla_BP_I"/>
</dbReference>
<dbReference type="InterPro" id="IPR046335">
    <property type="entry name" value="LacI/GalR-like_sensor"/>
</dbReference>
<dbReference type="CDD" id="cd07041">
    <property type="entry name" value="STAS_RsbR_RsbS_like"/>
    <property type="match status" value="1"/>
</dbReference>
<feature type="region of interest" description="Disordered" evidence="4">
    <location>
        <begin position="1"/>
        <end position="46"/>
    </location>
</feature>
<dbReference type="OrthoDB" id="5483420at2"/>
<dbReference type="Proteomes" id="UP000238348">
    <property type="component" value="Chromosome"/>
</dbReference>
<keyword evidence="3" id="KW-0804">Transcription</keyword>
<sequence length="746" mass="79008">MGQGGQDSGVTVPEQWGEVPEAPGQRPSVVPRSRSSTPAAAGVQAQGAPRPFTVGVITPFLDGSFWNPVLKGIHQSAQERGYRTLVLRGTPAELRAPSLAREHVDGWIVLIEVQGIEALARARVPLVTVGTCVPEASCPSVIPDNRGGMRSAVLHLVEHGHRRIAFVGHFDAYDVRQRFEAYKDALAEADIPFDPDLVIQSDNNWYTGGQSAAPALLARRHTCTAAVFGTDKNAIGMLPSLKAAGVRIPQDLAIVGFDDIVEAQGSDPPLTTVRQRFEMMGSAACDVIAAKLAGEAVPPESVHTANLLIQRSSCGCSVVQSFLQREEAAREGDAESALARQMVELLLLPRALPAGTPPAEVWPGVALVIDGYLAALRGTTPPPAVELERAYRQAAGITPDLGTLLAIVRLMDQSPERRRVPPGSAAEGRIGEFLELSRIAIGRARLDAETHHVHQLGVLARTNYDVSLALLGGNQEEARSLGWLATTTTVWSCLGLWEDLETRASLVIAGAYSRDGSPTPSIGSRCPQEAFPPPELLPPAAADGELMVFLLPIRSALRDWGVLALIGPTLVAMAGDEATFAIWGTLLGAALERDAMVQSLSEQHAGLERAYQVERRLSETVRELGCPVIPLLPGVLLVPLIGWIDGRRAAQVLERVTAGVNRHGAGVVLLDVTGVPSVDAQVADSLGQTSRAAALLGARVCLVGVRPEIARSLVGVDLGDLSTYASLSAAIQELAPAGARARRGGR</sequence>
<dbReference type="PROSITE" id="PS50801">
    <property type="entry name" value="STAS"/>
    <property type="match status" value="1"/>
</dbReference>
<dbReference type="SUPFAM" id="SSF52091">
    <property type="entry name" value="SpoIIaa-like"/>
    <property type="match status" value="1"/>
</dbReference>
<gene>
    <name evidence="6" type="primary">lacI</name>
    <name evidence="6" type="ORF">SOCE26_092560</name>
</gene>
<keyword evidence="1" id="KW-0805">Transcription regulation</keyword>
<dbReference type="SUPFAM" id="SSF53822">
    <property type="entry name" value="Periplasmic binding protein-like I"/>
    <property type="match status" value="1"/>
</dbReference>
<dbReference type="InterPro" id="IPR036513">
    <property type="entry name" value="STAS_dom_sf"/>
</dbReference>
<dbReference type="GO" id="GO:0003700">
    <property type="term" value="F:DNA-binding transcription factor activity"/>
    <property type="evidence" value="ECO:0007669"/>
    <property type="project" value="TreeGrafter"/>
</dbReference>
<dbReference type="Gene3D" id="3.40.50.2300">
    <property type="match status" value="2"/>
</dbReference>
<dbReference type="InterPro" id="IPR002645">
    <property type="entry name" value="STAS_dom"/>
</dbReference>
<dbReference type="RefSeq" id="WP_104985700.1">
    <property type="nucleotide sequence ID" value="NZ_CP012673.1"/>
</dbReference>
<evidence type="ECO:0000256" key="1">
    <source>
        <dbReference type="ARBA" id="ARBA00023015"/>
    </source>
</evidence>
<keyword evidence="2" id="KW-0238">DNA-binding</keyword>
<dbReference type="Pfam" id="PF13377">
    <property type="entry name" value="Peripla_BP_3"/>
    <property type="match status" value="1"/>
</dbReference>
<evidence type="ECO:0000313" key="6">
    <source>
        <dbReference type="EMBL" id="AUX47732.1"/>
    </source>
</evidence>
<proteinExistence type="predicted"/>
<evidence type="ECO:0000256" key="3">
    <source>
        <dbReference type="ARBA" id="ARBA00023163"/>
    </source>
</evidence>
<dbReference type="AlphaFoldDB" id="A0A2L0F889"/>
<feature type="compositionally biased region" description="Low complexity" evidence="4">
    <location>
        <begin position="26"/>
        <end position="46"/>
    </location>
</feature>
<protein>
    <submittedName>
        <fullName evidence="6">LacI family transcriptional regulator</fullName>
    </submittedName>
</protein>
<dbReference type="EMBL" id="CP012673">
    <property type="protein sequence ID" value="AUX47732.1"/>
    <property type="molecule type" value="Genomic_DNA"/>
</dbReference>
<evidence type="ECO:0000256" key="4">
    <source>
        <dbReference type="SAM" id="MobiDB-lite"/>
    </source>
</evidence>
<accession>A0A2L0F889</accession>
<dbReference type="PANTHER" id="PTHR30146">
    <property type="entry name" value="LACI-RELATED TRANSCRIPTIONAL REPRESSOR"/>
    <property type="match status" value="1"/>
</dbReference>
<feature type="domain" description="STAS" evidence="5">
    <location>
        <begin position="625"/>
        <end position="734"/>
    </location>
</feature>
<dbReference type="GO" id="GO:0000976">
    <property type="term" value="F:transcription cis-regulatory region binding"/>
    <property type="evidence" value="ECO:0007669"/>
    <property type="project" value="TreeGrafter"/>
</dbReference>
<dbReference type="PANTHER" id="PTHR30146:SF109">
    <property type="entry name" value="HTH-TYPE TRANSCRIPTIONAL REGULATOR GALS"/>
    <property type="match status" value="1"/>
</dbReference>
<dbReference type="CDD" id="cd06267">
    <property type="entry name" value="PBP1_LacI_sugar_binding-like"/>
    <property type="match status" value="1"/>
</dbReference>
<name>A0A2L0F889_SORCE</name>
<reference evidence="6 7" key="1">
    <citation type="submission" date="2015-09" db="EMBL/GenBank/DDBJ databases">
        <title>Sorangium comparison.</title>
        <authorList>
            <person name="Zaburannyi N."/>
            <person name="Bunk B."/>
            <person name="Overmann J."/>
            <person name="Mueller R."/>
        </authorList>
    </citation>
    <scope>NUCLEOTIDE SEQUENCE [LARGE SCALE GENOMIC DNA]</scope>
    <source>
        <strain evidence="6 7">So ce26</strain>
    </source>
</reference>
<dbReference type="Gene3D" id="3.30.750.24">
    <property type="entry name" value="STAS domain"/>
    <property type="match status" value="1"/>
</dbReference>
<evidence type="ECO:0000313" key="7">
    <source>
        <dbReference type="Proteomes" id="UP000238348"/>
    </source>
</evidence>
<organism evidence="6 7">
    <name type="scientific">Sorangium cellulosum</name>
    <name type="common">Polyangium cellulosum</name>
    <dbReference type="NCBI Taxonomy" id="56"/>
    <lineage>
        <taxon>Bacteria</taxon>
        <taxon>Pseudomonadati</taxon>
        <taxon>Myxococcota</taxon>
        <taxon>Polyangia</taxon>
        <taxon>Polyangiales</taxon>
        <taxon>Polyangiaceae</taxon>
        <taxon>Sorangium</taxon>
    </lineage>
</organism>
<dbReference type="Pfam" id="PF01740">
    <property type="entry name" value="STAS"/>
    <property type="match status" value="1"/>
</dbReference>
<evidence type="ECO:0000256" key="2">
    <source>
        <dbReference type="ARBA" id="ARBA00023125"/>
    </source>
</evidence>
<evidence type="ECO:0000259" key="5">
    <source>
        <dbReference type="PROSITE" id="PS50801"/>
    </source>
</evidence>